<organism evidence="2 3">
    <name type="scientific">Kluyvera ascorbata</name>
    <dbReference type="NCBI Taxonomy" id="51288"/>
    <lineage>
        <taxon>Bacteria</taxon>
        <taxon>Pseudomonadati</taxon>
        <taxon>Pseudomonadota</taxon>
        <taxon>Gammaproteobacteria</taxon>
        <taxon>Enterobacterales</taxon>
        <taxon>Enterobacteriaceae</taxon>
        <taxon>Kluyvera</taxon>
    </lineage>
</organism>
<accession>A0AB35XFJ0</accession>
<protein>
    <recommendedName>
        <fullName evidence="1">DUF7740 domain-containing protein</fullName>
    </recommendedName>
</protein>
<evidence type="ECO:0000259" key="1">
    <source>
        <dbReference type="Pfam" id="PF24886"/>
    </source>
</evidence>
<proteinExistence type="predicted"/>
<name>A0AB35XFJ0_9ENTR</name>
<gene>
    <name evidence="2" type="ORF">V4836_26015</name>
</gene>
<reference evidence="2 3" key="1">
    <citation type="submission" date="2023-10" db="EMBL/GenBank/DDBJ databases">
        <title>Wastewater isolates of ESBL- and carbapenemase-producing Gram-negative bacteria from New Zealand.</title>
        <authorList>
            <person name="Straub C."/>
            <person name="Weaver L."/>
            <person name="Cornelius A."/>
            <person name="Mcgill E."/>
            <person name="Dyet K."/>
            <person name="White L."/>
            <person name="Pattis I."/>
        </authorList>
    </citation>
    <scope>NUCLEOTIDE SEQUENCE [LARGE SCALE GENOMIC DNA]</scope>
    <source>
        <strain evidence="2 3">ESBL09</strain>
    </source>
</reference>
<evidence type="ECO:0000313" key="2">
    <source>
        <dbReference type="EMBL" id="MEE9657512.1"/>
    </source>
</evidence>
<dbReference type="Proteomes" id="UP001331691">
    <property type="component" value="Unassembled WGS sequence"/>
</dbReference>
<dbReference type="AlphaFoldDB" id="A0AB35XFJ0"/>
<evidence type="ECO:0000313" key="3">
    <source>
        <dbReference type="Proteomes" id="UP001331691"/>
    </source>
</evidence>
<dbReference type="EMBL" id="JAZKKV010000004">
    <property type="protein sequence ID" value="MEE9657512.1"/>
    <property type="molecule type" value="Genomic_DNA"/>
</dbReference>
<dbReference type="RefSeq" id="WP_063840561.1">
    <property type="nucleotide sequence ID" value="NZ_JAZKKV010000004.1"/>
</dbReference>
<dbReference type="InterPro" id="IPR056642">
    <property type="entry name" value="DUF7740"/>
</dbReference>
<comment type="caution">
    <text evidence="2">The sequence shown here is derived from an EMBL/GenBank/DDBJ whole genome shotgun (WGS) entry which is preliminary data.</text>
</comment>
<keyword evidence="3" id="KW-1185">Reference proteome</keyword>
<sequence>MTTELAPAMIEKAREAITRSNFWEFIDRTMTLELAVASAKYDGERVPNRLRKAAKAMLNVVYDPLMRRFVDGISSSGKALEKLDELKAYRDSLVTKVANEFTEAEKFGDVGEYRRHRAERMMQNAA</sequence>
<feature type="domain" description="DUF7740" evidence="1">
    <location>
        <begin position="23"/>
        <end position="78"/>
    </location>
</feature>
<dbReference type="Pfam" id="PF24886">
    <property type="entry name" value="DUF7740"/>
    <property type="match status" value="1"/>
</dbReference>